<evidence type="ECO:0000259" key="1">
    <source>
        <dbReference type="Pfam" id="PF10047"/>
    </source>
</evidence>
<gene>
    <name evidence="2" type="ORF">IQ236_24955</name>
</gene>
<dbReference type="Proteomes" id="UP000640725">
    <property type="component" value="Unassembled WGS sequence"/>
</dbReference>
<accession>A0ABR9UIZ7</accession>
<keyword evidence="3" id="KW-1185">Reference proteome</keyword>
<evidence type="ECO:0000313" key="3">
    <source>
        <dbReference type="Proteomes" id="UP000640725"/>
    </source>
</evidence>
<comment type="caution">
    <text evidence="2">The sequence shown here is derived from an EMBL/GenBank/DDBJ whole genome shotgun (WGS) entry which is preliminary data.</text>
</comment>
<dbReference type="Pfam" id="PF10047">
    <property type="entry name" value="DUF2281"/>
    <property type="match status" value="1"/>
</dbReference>
<evidence type="ECO:0000313" key="2">
    <source>
        <dbReference type="EMBL" id="MBE9146448.1"/>
    </source>
</evidence>
<feature type="domain" description="DUF2281" evidence="1">
    <location>
        <begin position="14"/>
        <end position="47"/>
    </location>
</feature>
<protein>
    <submittedName>
        <fullName evidence="2">DUF2281 domain-containing protein</fullName>
    </submittedName>
</protein>
<reference evidence="2 3" key="1">
    <citation type="submission" date="2020-10" db="EMBL/GenBank/DDBJ databases">
        <authorList>
            <person name="Castelo-Branco R."/>
            <person name="Eusebio N."/>
            <person name="Adriana R."/>
            <person name="Vieira A."/>
            <person name="Brugerolle De Fraissinette N."/>
            <person name="Rezende De Castro R."/>
            <person name="Schneider M.P."/>
            <person name="Vasconcelos V."/>
            <person name="Leao P.N."/>
        </authorList>
    </citation>
    <scope>NUCLEOTIDE SEQUENCE [LARGE SCALE GENOMIC DNA]</scope>
    <source>
        <strain evidence="2 3">LEGE 06226</strain>
    </source>
</reference>
<dbReference type="EMBL" id="JADEWU010000100">
    <property type="protein sequence ID" value="MBE9146448.1"/>
    <property type="molecule type" value="Genomic_DNA"/>
</dbReference>
<dbReference type="InterPro" id="IPR018739">
    <property type="entry name" value="DUF2281"/>
</dbReference>
<name>A0ABR9UIZ7_9CYAN</name>
<proteinExistence type="predicted"/>
<sequence>MEIKLIINEVKKIFNITPAVQRKFGSAKGLISMSSDFDEPLEDFKDYM</sequence>
<dbReference type="RefSeq" id="WP_193871782.1">
    <property type="nucleotide sequence ID" value="NZ_JADEWU010000100.1"/>
</dbReference>
<organism evidence="2 3">
    <name type="scientific">Planktothrix mougeotii LEGE 06226</name>
    <dbReference type="NCBI Taxonomy" id="1828728"/>
    <lineage>
        <taxon>Bacteria</taxon>
        <taxon>Bacillati</taxon>
        <taxon>Cyanobacteriota</taxon>
        <taxon>Cyanophyceae</taxon>
        <taxon>Oscillatoriophycideae</taxon>
        <taxon>Oscillatoriales</taxon>
        <taxon>Microcoleaceae</taxon>
        <taxon>Planktothrix</taxon>
    </lineage>
</organism>